<evidence type="ECO:0000313" key="2">
    <source>
        <dbReference type="Proteomes" id="UP001059610"/>
    </source>
</evidence>
<dbReference type="Proteomes" id="UP001059610">
    <property type="component" value="Unassembled WGS sequence"/>
</dbReference>
<gene>
    <name evidence="1" type="ORF">SOASR032_07880</name>
</gene>
<dbReference type="EMBL" id="BRLJ01000001">
    <property type="protein sequence ID" value="GKX62219.1"/>
    <property type="molecule type" value="Genomic_DNA"/>
</dbReference>
<accession>A0ABQ5LFQ9</accession>
<name>A0ABQ5LFQ9_9GAMM</name>
<evidence type="ECO:0000313" key="1">
    <source>
        <dbReference type="EMBL" id="GKX62219.1"/>
    </source>
</evidence>
<comment type="caution">
    <text evidence="1">The sequence shown here is derived from an EMBL/GenBank/DDBJ whole genome shotgun (WGS) entry which is preliminary data.</text>
</comment>
<protein>
    <submittedName>
        <fullName evidence="1">Uncharacterized protein</fullName>
    </submittedName>
</protein>
<sequence length="60" mass="7517">MDLDYYKVLIYEISDAHRKFFHWQQAAVEDTQFYFVLRYLVEVWTNYLELSKLKEYSKIK</sequence>
<proteinExistence type="predicted"/>
<keyword evidence="2" id="KW-1185">Reference proteome</keyword>
<reference evidence="1" key="1">
    <citation type="submission" date="2022-06" db="EMBL/GenBank/DDBJ databases">
        <title>Draft genome sequences of Pragia fontium str. JCM24417.</title>
        <authorList>
            <person name="Wakabayashi Y."/>
            <person name="Kojima K."/>
        </authorList>
    </citation>
    <scope>NUCLEOTIDE SEQUENCE</scope>
    <source>
        <strain evidence="1">JCM 24417</strain>
    </source>
</reference>
<organism evidence="1 2">
    <name type="scientific">Pragia fontium</name>
    <dbReference type="NCBI Taxonomy" id="82985"/>
    <lineage>
        <taxon>Bacteria</taxon>
        <taxon>Pseudomonadati</taxon>
        <taxon>Pseudomonadota</taxon>
        <taxon>Gammaproteobacteria</taxon>
        <taxon>Enterobacterales</taxon>
        <taxon>Budviciaceae</taxon>
        <taxon>Pragia</taxon>
    </lineage>
</organism>